<protein>
    <submittedName>
        <fullName evidence="6">Cysteine dioxygenase family protein</fullName>
    </submittedName>
</protein>
<keyword evidence="4" id="KW-0560">Oxidoreductase</keyword>
<dbReference type="InterPro" id="IPR011051">
    <property type="entry name" value="RmlC_Cupin_sf"/>
</dbReference>
<dbReference type="InterPro" id="IPR014710">
    <property type="entry name" value="RmlC-like_jellyroll"/>
</dbReference>
<evidence type="ECO:0000256" key="4">
    <source>
        <dbReference type="ARBA" id="ARBA00023002"/>
    </source>
</evidence>
<comment type="caution">
    <text evidence="6">The sequence shown here is derived from an EMBL/GenBank/DDBJ whole genome shotgun (WGS) entry which is preliminary data.</text>
</comment>
<sequence>MKLKDKTMNVFHSLKKPSKKELKEVLQKLDVKLEEVAPMLKSADGKPYYRKLIFQNDEVELLVMNWSQMECAPHDHGNSQGWIQVLNGTSLNTVYEVSEKGWPSELFKEFHQEGRLFYAPRKGVHKMKSAGGTDLVTLHLYFPPITGMMVYDLDACAACVVSDDCGAWWPEEMRQKVKEIQLAKTQ</sequence>
<evidence type="ECO:0000256" key="1">
    <source>
        <dbReference type="ARBA" id="ARBA00006622"/>
    </source>
</evidence>
<keyword evidence="3 6" id="KW-0223">Dioxygenase</keyword>
<dbReference type="InterPro" id="IPR010300">
    <property type="entry name" value="CDO_1"/>
</dbReference>
<dbReference type="PANTHER" id="PTHR12918:SF1">
    <property type="entry name" value="CYSTEINE DIOXYGENASE TYPE 1"/>
    <property type="match status" value="1"/>
</dbReference>
<evidence type="ECO:0000256" key="2">
    <source>
        <dbReference type="ARBA" id="ARBA00022723"/>
    </source>
</evidence>
<accession>A0ABS5LJY5</accession>
<comment type="similarity">
    <text evidence="1">Belongs to the cysteine dioxygenase family.</text>
</comment>
<keyword evidence="7" id="KW-1185">Reference proteome</keyword>
<dbReference type="SUPFAM" id="SSF51182">
    <property type="entry name" value="RmlC-like cupins"/>
    <property type="match status" value="1"/>
</dbReference>
<gene>
    <name evidence="6" type="ORF">J9317_20040</name>
</gene>
<dbReference type="GO" id="GO:0051213">
    <property type="term" value="F:dioxygenase activity"/>
    <property type="evidence" value="ECO:0007669"/>
    <property type="project" value="UniProtKB-KW"/>
</dbReference>
<keyword evidence="2" id="KW-0479">Metal-binding</keyword>
<dbReference type="CDD" id="cd10548">
    <property type="entry name" value="cupin_CDO"/>
    <property type="match status" value="1"/>
</dbReference>
<evidence type="ECO:0000313" key="6">
    <source>
        <dbReference type="EMBL" id="MBS2971037.1"/>
    </source>
</evidence>
<dbReference type="Pfam" id="PF05995">
    <property type="entry name" value="CDO_I"/>
    <property type="match status" value="1"/>
</dbReference>
<reference evidence="6 7" key="1">
    <citation type="submission" date="2021-04" db="EMBL/GenBank/DDBJ databases">
        <title>Metabacillus sp. strain KIGAM252 whole genome sequence.</title>
        <authorList>
            <person name="Seo M.-J."/>
            <person name="Cho E.-S."/>
            <person name="Hwang C.Y."/>
            <person name="Yoon D.J."/>
        </authorList>
    </citation>
    <scope>NUCLEOTIDE SEQUENCE [LARGE SCALE GENOMIC DNA]</scope>
    <source>
        <strain evidence="6 7">KIGAM252</strain>
    </source>
</reference>
<evidence type="ECO:0000313" key="7">
    <source>
        <dbReference type="Proteomes" id="UP000682403"/>
    </source>
</evidence>
<dbReference type="RefSeq" id="WP_211561896.1">
    <property type="nucleotide sequence ID" value="NZ_JAGVRK010000001.1"/>
</dbReference>
<dbReference type="Proteomes" id="UP000682403">
    <property type="component" value="Unassembled WGS sequence"/>
</dbReference>
<dbReference type="Gene3D" id="2.60.120.10">
    <property type="entry name" value="Jelly Rolls"/>
    <property type="match status" value="1"/>
</dbReference>
<keyword evidence="5" id="KW-0408">Iron</keyword>
<name>A0ABS5LJY5_9BACI</name>
<organism evidence="6 7">
    <name type="scientific">Metabacillus flavus</name>
    <dbReference type="NCBI Taxonomy" id="2823519"/>
    <lineage>
        <taxon>Bacteria</taxon>
        <taxon>Bacillati</taxon>
        <taxon>Bacillota</taxon>
        <taxon>Bacilli</taxon>
        <taxon>Bacillales</taxon>
        <taxon>Bacillaceae</taxon>
        <taxon>Metabacillus</taxon>
    </lineage>
</organism>
<dbReference type="EMBL" id="JAGVRK010000001">
    <property type="protein sequence ID" value="MBS2971037.1"/>
    <property type="molecule type" value="Genomic_DNA"/>
</dbReference>
<evidence type="ECO:0000256" key="5">
    <source>
        <dbReference type="ARBA" id="ARBA00023004"/>
    </source>
</evidence>
<evidence type="ECO:0000256" key="3">
    <source>
        <dbReference type="ARBA" id="ARBA00022964"/>
    </source>
</evidence>
<dbReference type="PANTHER" id="PTHR12918">
    <property type="entry name" value="CYSTEINE DIOXYGENASE"/>
    <property type="match status" value="1"/>
</dbReference>
<proteinExistence type="inferred from homology"/>